<accession>A0AAD7S3Y1</accession>
<name>A0AAD7S3Y1_9TELE</name>
<evidence type="ECO:0000313" key="1">
    <source>
        <dbReference type="EMBL" id="KAJ8395545.1"/>
    </source>
</evidence>
<gene>
    <name evidence="1" type="ORF">AAFF_G00030260</name>
</gene>
<reference evidence="1" key="1">
    <citation type="journal article" date="2023" name="Science">
        <title>Genome structures resolve the early diversification of teleost fishes.</title>
        <authorList>
            <person name="Parey E."/>
            <person name="Louis A."/>
            <person name="Montfort J."/>
            <person name="Bouchez O."/>
            <person name="Roques C."/>
            <person name="Iampietro C."/>
            <person name="Lluch J."/>
            <person name="Castinel A."/>
            <person name="Donnadieu C."/>
            <person name="Desvignes T."/>
            <person name="Floi Bucao C."/>
            <person name="Jouanno E."/>
            <person name="Wen M."/>
            <person name="Mejri S."/>
            <person name="Dirks R."/>
            <person name="Jansen H."/>
            <person name="Henkel C."/>
            <person name="Chen W.J."/>
            <person name="Zahm M."/>
            <person name="Cabau C."/>
            <person name="Klopp C."/>
            <person name="Thompson A.W."/>
            <person name="Robinson-Rechavi M."/>
            <person name="Braasch I."/>
            <person name="Lecointre G."/>
            <person name="Bobe J."/>
            <person name="Postlethwait J.H."/>
            <person name="Berthelot C."/>
            <person name="Roest Crollius H."/>
            <person name="Guiguen Y."/>
        </authorList>
    </citation>
    <scope>NUCLEOTIDE SEQUENCE</scope>
    <source>
        <strain evidence="1">NC1722</strain>
    </source>
</reference>
<organism evidence="1 2">
    <name type="scientific">Aldrovandia affinis</name>
    <dbReference type="NCBI Taxonomy" id="143900"/>
    <lineage>
        <taxon>Eukaryota</taxon>
        <taxon>Metazoa</taxon>
        <taxon>Chordata</taxon>
        <taxon>Craniata</taxon>
        <taxon>Vertebrata</taxon>
        <taxon>Euteleostomi</taxon>
        <taxon>Actinopterygii</taxon>
        <taxon>Neopterygii</taxon>
        <taxon>Teleostei</taxon>
        <taxon>Notacanthiformes</taxon>
        <taxon>Halosauridae</taxon>
        <taxon>Aldrovandia</taxon>
    </lineage>
</organism>
<dbReference type="EMBL" id="JAINUG010000115">
    <property type="protein sequence ID" value="KAJ8395545.1"/>
    <property type="molecule type" value="Genomic_DNA"/>
</dbReference>
<protein>
    <submittedName>
        <fullName evidence="1">Uncharacterized protein</fullName>
    </submittedName>
</protein>
<dbReference type="Proteomes" id="UP001221898">
    <property type="component" value="Unassembled WGS sequence"/>
</dbReference>
<evidence type="ECO:0000313" key="2">
    <source>
        <dbReference type="Proteomes" id="UP001221898"/>
    </source>
</evidence>
<keyword evidence="2" id="KW-1185">Reference proteome</keyword>
<proteinExistence type="predicted"/>
<dbReference type="AlphaFoldDB" id="A0AAD7S3Y1"/>
<sequence length="106" mass="12068">MFLIGRWGDHYEWVSRLETRRSSFTRADAAVHRTSAERNLAVGFAVRASGRGLGSPDFERPRAGWGGSVALKPRFTVVQRLRWGNAGRRFIQWRHGAVRAMTRRAS</sequence>
<comment type="caution">
    <text evidence="1">The sequence shown here is derived from an EMBL/GenBank/DDBJ whole genome shotgun (WGS) entry which is preliminary data.</text>
</comment>